<evidence type="ECO:0000313" key="1">
    <source>
        <dbReference type="EMBL" id="MBB4037008.1"/>
    </source>
</evidence>
<accession>A0A840CS93</accession>
<dbReference type="EMBL" id="JACIEP010000010">
    <property type="protein sequence ID" value="MBB4037008.1"/>
    <property type="molecule type" value="Genomic_DNA"/>
</dbReference>
<dbReference type="AlphaFoldDB" id="A0A840CS93"/>
<reference evidence="1 2" key="1">
    <citation type="submission" date="2020-08" db="EMBL/GenBank/DDBJ databases">
        <title>Genomic Encyclopedia of Type Strains, Phase IV (KMG-IV): sequencing the most valuable type-strain genomes for metagenomic binning, comparative biology and taxonomic classification.</title>
        <authorList>
            <person name="Goeker M."/>
        </authorList>
    </citation>
    <scope>NUCLEOTIDE SEQUENCE [LARGE SCALE GENOMIC DNA]</scope>
    <source>
        <strain evidence="1 2">DSM 104969</strain>
    </source>
</reference>
<sequence>MKDRLNEELTAVLYKHFPQTKELANFLIETLEISKESAYRRIRNEVCFSFEEVSILALKLEISIDKLIGFNTKKVYLNMPLCKTEKPEDRYREILQNNISAASRNLDVKHVMQYSVLNRLPFGITTLSQVLSKFYYYKWCCHRYKGRIKTPFHDFEVPESLVRCIKEYAQTSLNTRGEINLILDENIFLFTIKEIEYFRRSDLINDKDMEIFREELLQIVDIMSNVVRTGTNACQADIKVYLSNVDIEPSYSYVEYDDTVVFHIWSPAGDIVSSTNPEFCLRQKEWIESLIRYTTLITQCNEIKQLRFFDTQRKLIAEMK</sequence>
<organism evidence="1 2">
    <name type="scientific">Dysgonomonas hofstadii</name>
    <dbReference type="NCBI Taxonomy" id="637886"/>
    <lineage>
        <taxon>Bacteria</taxon>
        <taxon>Pseudomonadati</taxon>
        <taxon>Bacteroidota</taxon>
        <taxon>Bacteroidia</taxon>
        <taxon>Bacteroidales</taxon>
        <taxon>Dysgonomonadaceae</taxon>
        <taxon>Dysgonomonas</taxon>
    </lineage>
</organism>
<gene>
    <name evidence="1" type="ORF">GGR21_002922</name>
</gene>
<evidence type="ECO:0000313" key="2">
    <source>
        <dbReference type="Proteomes" id="UP000555103"/>
    </source>
</evidence>
<comment type="caution">
    <text evidence="1">The sequence shown here is derived from an EMBL/GenBank/DDBJ whole genome shotgun (WGS) entry which is preliminary data.</text>
</comment>
<dbReference type="Proteomes" id="UP000555103">
    <property type="component" value="Unassembled WGS sequence"/>
</dbReference>
<name>A0A840CS93_9BACT</name>
<dbReference type="RefSeq" id="WP_183307888.1">
    <property type="nucleotide sequence ID" value="NZ_JACIEP010000010.1"/>
</dbReference>
<proteinExistence type="predicted"/>
<protein>
    <recommendedName>
        <fullName evidence="3">Transcription regulator BetR N-terminal domain-containing protein</fullName>
    </recommendedName>
</protein>
<keyword evidence="2" id="KW-1185">Reference proteome</keyword>
<evidence type="ECO:0008006" key="3">
    <source>
        <dbReference type="Google" id="ProtNLM"/>
    </source>
</evidence>